<dbReference type="AlphaFoldDB" id="A0AAD6Y2N4"/>
<comment type="caution">
    <text evidence="2">The sequence shown here is derived from an EMBL/GenBank/DDBJ whole genome shotgun (WGS) entry which is preliminary data.</text>
</comment>
<reference evidence="2" key="1">
    <citation type="submission" date="2023-03" db="EMBL/GenBank/DDBJ databases">
        <title>Massive genome expansion in bonnet fungi (Mycena s.s.) driven by repeated elements and novel gene families across ecological guilds.</title>
        <authorList>
            <consortium name="Lawrence Berkeley National Laboratory"/>
            <person name="Harder C.B."/>
            <person name="Miyauchi S."/>
            <person name="Viragh M."/>
            <person name="Kuo A."/>
            <person name="Thoen E."/>
            <person name="Andreopoulos B."/>
            <person name="Lu D."/>
            <person name="Skrede I."/>
            <person name="Drula E."/>
            <person name="Henrissat B."/>
            <person name="Morin E."/>
            <person name="Kohler A."/>
            <person name="Barry K."/>
            <person name="LaButti K."/>
            <person name="Morin E."/>
            <person name="Salamov A."/>
            <person name="Lipzen A."/>
            <person name="Mereny Z."/>
            <person name="Hegedus B."/>
            <person name="Baldrian P."/>
            <person name="Stursova M."/>
            <person name="Weitz H."/>
            <person name="Taylor A."/>
            <person name="Grigoriev I.V."/>
            <person name="Nagy L.G."/>
            <person name="Martin F."/>
            <person name="Kauserud H."/>
        </authorList>
    </citation>
    <scope>NUCLEOTIDE SEQUENCE</scope>
    <source>
        <strain evidence="2">9144</strain>
    </source>
</reference>
<dbReference type="EMBL" id="JARJCW010000208">
    <property type="protein sequence ID" value="KAJ7186270.1"/>
    <property type="molecule type" value="Genomic_DNA"/>
</dbReference>
<proteinExistence type="predicted"/>
<keyword evidence="3" id="KW-1185">Reference proteome</keyword>
<organism evidence="2 3">
    <name type="scientific">Mycena pura</name>
    <dbReference type="NCBI Taxonomy" id="153505"/>
    <lineage>
        <taxon>Eukaryota</taxon>
        <taxon>Fungi</taxon>
        <taxon>Dikarya</taxon>
        <taxon>Basidiomycota</taxon>
        <taxon>Agaricomycotina</taxon>
        <taxon>Agaricomycetes</taxon>
        <taxon>Agaricomycetidae</taxon>
        <taxon>Agaricales</taxon>
        <taxon>Marasmiineae</taxon>
        <taxon>Mycenaceae</taxon>
        <taxon>Mycena</taxon>
    </lineage>
</organism>
<evidence type="ECO:0000313" key="2">
    <source>
        <dbReference type="EMBL" id="KAJ7186270.1"/>
    </source>
</evidence>
<protein>
    <submittedName>
        <fullName evidence="2">Uncharacterized protein</fullName>
    </submittedName>
</protein>
<sequence>MTPPSTLSAQPNPSLGPPLTAGHLLKPLDFTSTQTIFLFPPMSSKLKGSSTRDPDPIDDAFYVAPTASRFWSAFNHSGTRLFVNVLRKLSAHVEIPATVASNAMNIGIRATRYLLAQLSSTEPPEDILALYLRIPALPPPNFQVPFWAAPTELELANAPTFPQSPRKTPARLSSIANQQDDDGEEEQDEEDGDGDFEMERPGKTPSPP</sequence>
<feature type="compositionally biased region" description="Acidic residues" evidence="1">
    <location>
        <begin position="179"/>
        <end position="196"/>
    </location>
</feature>
<evidence type="ECO:0000256" key="1">
    <source>
        <dbReference type="SAM" id="MobiDB-lite"/>
    </source>
</evidence>
<gene>
    <name evidence="2" type="ORF">GGX14DRAFT_581169</name>
</gene>
<accession>A0AAD6Y2N4</accession>
<evidence type="ECO:0000313" key="3">
    <source>
        <dbReference type="Proteomes" id="UP001219525"/>
    </source>
</evidence>
<name>A0AAD6Y2N4_9AGAR</name>
<dbReference type="Proteomes" id="UP001219525">
    <property type="component" value="Unassembled WGS sequence"/>
</dbReference>
<feature type="region of interest" description="Disordered" evidence="1">
    <location>
        <begin position="158"/>
        <end position="208"/>
    </location>
</feature>